<sequence length="336" mass="37980">MSPLAEHEMLVLGLSNIEEDVYRHLLRNPGIEVEDIHVLLRHDAEPTRRSIQRLRELKIIQEVDGVTRACEPELVVARLAEQRLEALYDDIRSLTHLRPLVDSLGREIPEPELGEDRRSVERISGLEAIRTRLDELAFFAREEVLAAEPYDALTPDNIENSRPLDMRCLRRGVSCRSLIRRSALDDGPTRAYLLELTAAGARIRVLDELDELMLVYDRHTALVPLDPANTAKGALCSQEEGIVTTVVNNFERLWAGADDFTALLEQRGDDLPGPDLTEIQEKVLRLMCTVGKDEIGAREAGIALRTYRRHISDLMQLLGAENRAHAALLARERSWI</sequence>
<dbReference type="AlphaFoldDB" id="A0AAU3GRR9"/>
<feature type="domain" description="HTH luxR-type" evidence="1">
    <location>
        <begin position="273"/>
        <end position="330"/>
    </location>
</feature>
<gene>
    <name evidence="2" type="ORF">OG626_13015</name>
</gene>
<accession>A0AAU3GRR9</accession>
<dbReference type="InterPro" id="IPR016032">
    <property type="entry name" value="Sig_transdc_resp-reg_C-effctor"/>
</dbReference>
<dbReference type="EMBL" id="CP109535">
    <property type="protein sequence ID" value="WTY95755.1"/>
    <property type="molecule type" value="Genomic_DNA"/>
</dbReference>
<dbReference type="PANTHER" id="PTHR34293">
    <property type="entry name" value="HTH-TYPE TRANSCRIPTIONAL REGULATOR TRMBL2"/>
    <property type="match status" value="1"/>
</dbReference>
<organism evidence="2">
    <name type="scientific">Streptomyces sp. NBC_01401</name>
    <dbReference type="NCBI Taxonomy" id="2903854"/>
    <lineage>
        <taxon>Bacteria</taxon>
        <taxon>Bacillati</taxon>
        <taxon>Actinomycetota</taxon>
        <taxon>Actinomycetes</taxon>
        <taxon>Kitasatosporales</taxon>
        <taxon>Streptomycetaceae</taxon>
        <taxon>Streptomyces</taxon>
    </lineage>
</organism>
<name>A0AAU3GRR9_9ACTN</name>
<dbReference type="Gene3D" id="1.10.10.10">
    <property type="entry name" value="Winged helix-like DNA-binding domain superfamily/Winged helix DNA-binding domain"/>
    <property type="match status" value="1"/>
</dbReference>
<proteinExistence type="predicted"/>
<dbReference type="SUPFAM" id="SSF46894">
    <property type="entry name" value="C-terminal effector domain of the bipartite response regulators"/>
    <property type="match status" value="1"/>
</dbReference>
<dbReference type="GO" id="GO:0003677">
    <property type="term" value="F:DNA binding"/>
    <property type="evidence" value="ECO:0007669"/>
    <property type="project" value="InterPro"/>
</dbReference>
<dbReference type="GO" id="GO:0006355">
    <property type="term" value="P:regulation of DNA-templated transcription"/>
    <property type="evidence" value="ECO:0007669"/>
    <property type="project" value="InterPro"/>
</dbReference>
<evidence type="ECO:0000259" key="1">
    <source>
        <dbReference type="SMART" id="SM00421"/>
    </source>
</evidence>
<dbReference type="PANTHER" id="PTHR34293:SF1">
    <property type="entry name" value="HTH-TYPE TRANSCRIPTIONAL REGULATOR TRMBL2"/>
    <property type="match status" value="1"/>
</dbReference>
<protein>
    <submittedName>
        <fullName evidence="2">Helix-turn-helix transcriptional regulator</fullName>
    </submittedName>
</protein>
<dbReference type="InterPro" id="IPR036388">
    <property type="entry name" value="WH-like_DNA-bd_sf"/>
</dbReference>
<evidence type="ECO:0000313" key="2">
    <source>
        <dbReference type="EMBL" id="WTY95755.1"/>
    </source>
</evidence>
<dbReference type="SMART" id="SM00421">
    <property type="entry name" value="HTH_LUXR"/>
    <property type="match status" value="1"/>
</dbReference>
<dbReference type="InterPro" id="IPR051797">
    <property type="entry name" value="TrmB-like"/>
</dbReference>
<reference evidence="2" key="1">
    <citation type="submission" date="2022-10" db="EMBL/GenBank/DDBJ databases">
        <title>The complete genomes of actinobacterial strains from the NBC collection.</title>
        <authorList>
            <person name="Joergensen T.S."/>
            <person name="Alvarez Arevalo M."/>
            <person name="Sterndorff E.B."/>
            <person name="Faurdal D."/>
            <person name="Vuksanovic O."/>
            <person name="Mourched A.-S."/>
            <person name="Charusanti P."/>
            <person name="Shaw S."/>
            <person name="Blin K."/>
            <person name="Weber T."/>
        </authorList>
    </citation>
    <scope>NUCLEOTIDE SEQUENCE</scope>
    <source>
        <strain evidence="2">NBC_01401</strain>
    </source>
</reference>
<dbReference type="InterPro" id="IPR000792">
    <property type="entry name" value="Tscrpt_reg_LuxR_C"/>
</dbReference>